<protein>
    <submittedName>
        <fullName evidence="2">Uncharacterized protein</fullName>
    </submittedName>
</protein>
<keyword evidence="3" id="KW-1185">Reference proteome</keyword>
<reference evidence="2 3" key="1">
    <citation type="submission" date="2024-10" db="EMBL/GenBank/DDBJ databases">
        <title>Updated reference genomes for cyclostephanoid diatoms.</title>
        <authorList>
            <person name="Roberts W.R."/>
            <person name="Alverson A.J."/>
        </authorList>
    </citation>
    <scope>NUCLEOTIDE SEQUENCE [LARGE SCALE GENOMIC DNA]</scope>
    <source>
        <strain evidence="2 3">AJA010-31</strain>
    </source>
</reference>
<dbReference type="Proteomes" id="UP001530400">
    <property type="component" value="Unassembled WGS sequence"/>
</dbReference>
<evidence type="ECO:0000313" key="3">
    <source>
        <dbReference type="Proteomes" id="UP001530400"/>
    </source>
</evidence>
<proteinExistence type="predicted"/>
<feature type="chain" id="PRO_5044802797" evidence="1">
    <location>
        <begin position="18"/>
        <end position="100"/>
    </location>
</feature>
<keyword evidence="1" id="KW-0732">Signal</keyword>
<accession>A0ABD3P7N9</accession>
<comment type="caution">
    <text evidence="2">The sequence shown here is derived from an EMBL/GenBank/DDBJ whole genome shotgun (WGS) entry which is preliminary data.</text>
</comment>
<gene>
    <name evidence="2" type="ORF">ACHAWO_008038</name>
</gene>
<organism evidence="2 3">
    <name type="scientific">Cyclotella atomus</name>
    <dbReference type="NCBI Taxonomy" id="382360"/>
    <lineage>
        <taxon>Eukaryota</taxon>
        <taxon>Sar</taxon>
        <taxon>Stramenopiles</taxon>
        <taxon>Ochrophyta</taxon>
        <taxon>Bacillariophyta</taxon>
        <taxon>Coscinodiscophyceae</taxon>
        <taxon>Thalassiosirophycidae</taxon>
        <taxon>Stephanodiscales</taxon>
        <taxon>Stephanodiscaceae</taxon>
        <taxon>Cyclotella</taxon>
    </lineage>
</organism>
<evidence type="ECO:0000256" key="1">
    <source>
        <dbReference type="SAM" id="SignalP"/>
    </source>
</evidence>
<name>A0ABD3P7N9_9STRA</name>
<dbReference type="AlphaFoldDB" id="A0ABD3P7N9"/>
<evidence type="ECO:0000313" key="2">
    <source>
        <dbReference type="EMBL" id="KAL3784048.1"/>
    </source>
</evidence>
<sequence length="100" mass="10975">MKLSTITSLLLIGSAASTHCPTVLTKTKKLTKTLTLFYEEVEDALCARMESKGARQQLTCTLPQESLAFFMDTPCKTEACTQQVSVVLASCLKESRESTH</sequence>
<feature type="signal peptide" evidence="1">
    <location>
        <begin position="1"/>
        <end position="17"/>
    </location>
</feature>
<dbReference type="EMBL" id="JALLPJ020000741">
    <property type="protein sequence ID" value="KAL3784048.1"/>
    <property type="molecule type" value="Genomic_DNA"/>
</dbReference>